<dbReference type="Proteomes" id="UP000032721">
    <property type="component" value="Chromosome"/>
</dbReference>
<dbReference type="InterPro" id="IPR024170">
    <property type="entry name" value="Aminoglycoside_N6-AcTrfrase"/>
</dbReference>
<evidence type="ECO:0000256" key="3">
    <source>
        <dbReference type="ARBA" id="ARBA00017677"/>
    </source>
</evidence>
<keyword evidence="4 9" id="KW-0808">Transferase</keyword>
<dbReference type="Pfam" id="PF00583">
    <property type="entry name" value="Acetyltransf_1"/>
    <property type="match status" value="1"/>
</dbReference>
<dbReference type="InterPro" id="IPR016181">
    <property type="entry name" value="Acyl_CoA_acyltransferase"/>
</dbReference>
<dbReference type="RefSeq" id="WP_231854448.1">
    <property type="nucleotide sequence ID" value="NZ_CAWMED010000001.1"/>
</dbReference>
<evidence type="ECO:0000256" key="2">
    <source>
        <dbReference type="ARBA" id="ARBA00012888"/>
    </source>
</evidence>
<evidence type="ECO:0000256" key="7">
    <source>
        <dbReference type="ARBA" id="ARBA00029660"/>
    </source>
</evidence>
<dbReference type="HOGENOM" id="CLU_127011_0_0_6"/>
<comment type="catalytic activity">
    <reaction evidence="8 9">
        <text>kanamycin B + acetyl-CoA = N(6')-acetylkanamycin B + CoA + H(+)</text>
        <dbReference type="Rhea" id="RHEA:16449"/>
        <dbReference type="ChEBI" id="CHEBI:15378"/>
        <dbReference type="ChEBI" id="CHEBI:57287"/>
        <dbReference type="ChEBI" id="CHEBI:57288"/>
        <dbReference type="ChEBI" id="CHEBI:58390"/>
        <dbReference type="ChEBI" id="CHEBI:58549"/>
        <dbReference type="EC" id="2.3.1.82"/>
    </reaction>
</comment>
<keyword evidence="14" id="KW-1185">Reference proteome</keyword>
<dbReference type="Proteomes" id="UP000324170">
    <property type="component" value="Unassembled WGS sequence"/>
</dbReference>
<evidence type="ECO:0000256" key="8">
    <source>
        <dbReference type="ARBA" id="ARBA00048923"/>
    </source>
</evidence>
<dbReference type="PROSITE" id="PS51186">
    <property type="entry name" value="GNAT"/>
    <property type="match status" value="1"/>
</dbReference>
<dbReference type="KEGG" id="xdo:XDD1_0504"/>
<gene>
    <name evidence="12" type="ORF">LY16_00458</name>
    <name evidence="11" type="ORF">XDD1_0504</name>
</gene>
<evidence type="ECO:0000256" key="1">
    <source>
        <dbReference type="ARBA" id="ARBA00011738"/>
    </source>
</evidence>
<evidence type="ECO:0000313" key="12">
    <source>
        <dbReference type="EMBL" id="TYP15846.1"/>
    </source>
</evidence>
<evidence type="ECO:0000256" key="6">
    <source>
        <dbReference type="ARBA" id="ARBA00023315"/>
    </source>
</evidence>
<evidence type="ECO:0000313" key="11">
    <source>
        <dbReference type="EMBL" id="CDG16207.1"/>
    </source>
</evidence>
<evidence type="ECO:0000313" key="13">
    <source>
        <dbReference type="Proteomes" id="UP000032721"/>
    </source>
</evidence>
<keyword evidence="6 9" id="KW-0012">Acyltransferase</keyword>
<comment type="function">
    <text evidence="9">Catalyzes the transfer of an acetyl group from acetyl-CoA to the 6'-amino group of aminoglycoside molecules conferring resistance to antibiotics containing the purpurosamine ring.</text>
</comment>
<dbReference type="SUPFAM" id="SSF55729">
    <property type="entry name" value="Acyl-CoA N-acyltransferases (Nat)"/>
    <property type="match status" value="1"/>
</dbReference>
<comment type="subunit">
    <text evidence="1 9">Homodimer.</text>
</comment>
<dbReference type="NCBIfam" id="NF043067">
    <property type="entry name" value="AAC_6p_group_E"/>
    <property type="match status" value="1"/>
</dbReference>
<evidence type="ECO:0000256" key="9">
    <source>
        <dbReference type="PIRNR" id="PIRNR000452"/>
    </source>
</evidence>
<evidence type="ECO:0000256" key="5">
    <source>
        <dbReference type="ARBA" id="ARBA00023251"/>
    </source>
</evidence>
<dbReference type="GO" id="GO:0046677">
    <property type="term" value="P:response to antibiotic"/>
    <property type="evidence" value="ECO:0007669"/>
    <property type="project" value="UniProtKB-KW"/>
</dbReference>
<dbReference type="EMBL" id="FO704550">
    <property type="protein sequence ID" value="CDG16207.1"/>
    <property type="molecule type" value="Genomic_DNA"/>
</dbReference>
<dbReference type="AlphaFoldDB" id="A0A068QMR5"/>
<dbReference type="CDD" id="cd04301">
    <property type="entry name" value="NAT_SF"/>
    <property type="match status" value="1"/>
</dbReference>
<feature type="domain" description="N-acetyltransferase" evidence="10">
    <location>
        <begin position="9"/>
        <end position="155"/>
    </location>
</feature>
<evidence type="ECO:0000313" key="14">
    <source>
        <dbReference type="Proteomes" id="UP000324170"/>
    </source>
</evidence>
<sequence length="155" mass="17204">MKNNLDIIMLIEELNESNLPVWIALREQLWPHHATAAHQADGEEIISSSQLVSFIVRDEAGNGLGFADASVRHDYVNGCNSSPVVFLEGIFVSSSHRKCGIAKLLVDEVQSWGRKKGCKELASDTELDNVLSQQVHIGLGFQVTEKVVFFKKELN</sequence>
<accession>A0A068QMR5</accession>
<protein>
    <recommendedName>
        <fullName evidence="3 9">Aminoglycoside N(6')-acetyltransferase type 1</fullName>
        <ecNumber evidence="2 9">2.3.1.82</ecNumber>
    </recommendedName>
    <alternativeName>
        <fullName evidence="7 9">Aminoglycoside resistance protein</fullName>
    </alternativeName>
</protein>
<dbReference type="EC" id="2.3.1.82" evidence="2 9"/>
<reference evidence="11 13" key="1">
    <citation type="submission" date="2013-07" db="EMBL/GenBank/DDBJ databases">
        <authorList>
            <person name="Genoscope - CEA"/>
        </authorList>
    </citation>
    <scope>NUCLEOTIDE SEQUENCE [LARGE SCALE GENOMIC DNA]</scope>
    <source>
        <strain evidence="11">FRM16</strain>
        <strain evidence="13">FRM16 / DSM 17909</strain>
    </source>
</reference>
<name>A0A068QMR5_9GAMM</name>
<reference evidence="12 14" key="2">
    <citation type="submission" date="2019-07" db="EMBL/GenBank/DDBJ databases">
        <title>Genomic Encyclopedia of Type Strains, Phase I: the one thousand microbial genomes (KMG-I) project.</title>
        <authorList>
            <person name="Kyrpides N."/>
        </authorList>
    </citation>
    <scope>NUCLEOTIDE SEQUENCE [LARGE SCALE GENOMIC DNA]</scope>
    <source>
        <strain evidence="12 14">DSM 17909</strain>
    </source>
</reference>
<proteinExistence type="predicted"/>
<dbReference type="STRING" id="351671.XDD1_0504"/>
<keyword evidence="5 9" id="KW-0046">Antibiotic resistance</keyword>
<dbReference type="InterPro" id="IPR000182">
    <property type="entry name" value="GNAT_dom"/>
</dbReference>
<evidence type="ECO:0000259" key="10">
    <source>
        <dbReference type="PROSITE" id="PS51186"/>
    </source>
</evidence>
<dbReference type="PIRSF" id="PIRSF000452">
    <property type="entry name" value="6-N-acetyltransf"/>
    <property type="match status" value="1"/>
</dbReference>
<organism evidence="11 13">
    <name type="scientific">Xenorhabdus doucetiae</name>
    <dbReference type="NCBI Taxonomy" id="351671"/>
    <lineage>
        <taxon>Bacteria</taxon>
        <taxon>Pseudomonadati</taxon>
        <taxon>Pseudomonadota</taxon>
        <taxon>Gammaproteobacteria</taxon>
        <taxon>Enterobacterales</taxon>
        <taxon>Morganellaceae</taxon>
        <taxon>Xenorhabdus</taxon>
    </lineage>
</organism>
<dbReference type="GO" id="GO:0047663">
    <property type="term" value="F:aminoglycoside 6'-N-acetyltransferase activity"/>
    <property type="evidence" value="ECO:0007669"/>
    <property type="project" value="UniProtKB-EC"/>
</dbReference>
<evidence type="ECO:0000256" key="4">
    <source>
        <dbReference type="ARBA" id="ARBA00022679"/>
    </source>
</evidence>
<dbReference type="EMBL" id="VNHN01000005">
    <property type="protein sequence ID" value="TYP15846.1"/>
    <property type="molecule type" value="Genomic_DNA"/>
</dbReference>
<dbReference type="Gene3D" id="3.40.630.30">
    <property type="match status" value="1"/>
</dbReference>